<dbReference type="Pfam" id="PF12441">
    <property type="entry name" value="CopG_antitoxin"/>
    <property type="match status" value="1"/>
</dbReference>
<dbReference type="AlphaFoldDB" id="A0A8J6NLM7"/>
<dbReference type="Proteomes" id="UP000603434">
    <property type="component" value="Unassembled WGS sequence"/>
</dbReference>
<organism evidence="1 2">
    <name type="scientific">Candidatus Desulfatibia profunda</name>
    <dbReference type="NCBI Taxonomy" id="2841695"/>
    <lineage>
        <taxon>Bacteria</taxon>
        <taxon>Pseudomonadati</taxon>
        <taxon>Thermodesulfobacteriota</taxon>
        <taxon>Desulfobacteria</taxon>
        <taxon>Desulfobacterales</taxon>
        <taxon>Desulfobacterales incertae sedis</taxon>
        <taxon>Candidatus Desulfatibia</taxon>
    </lineage>
</organism>
<dbReference type="InterPro" id="IPR022148">
    <property type="entry name" value="CopG_antitoxin"/>
</dbReference>
<reference evidence="1 2" key="1">
    <citation type="submission" date="2020-08" db="EMBL/GenBank/DDBJ databases">
        <title>Bridging the membrane lipid divide: bacteria of the FCB group superphylum have the potential to synthesize archaeal ether lipids.</title>
        <authorList>
            <person name="Villanueva L."/>
            <person name="Von Meijenfeldt F.A.B."/>
            <person name="Westbye A.B."/>
            <person name="Yadav S."/>
            <person name="Hopmans E.C."/>
            <person name="Dutilh B.E."/>
            <person name="Sinninghe Damste J.S."/>
        </authorList>
    </citation>
    <scope>NUCLEOTIDE SEQUENCE [LARGE SCALE GENOMIC DNA]</scope>
    <source>
        <strain evidence="1">NIOZ-UU30</strain>
    </source>
</reference>
<protein>
    <submittedName>
        <fullName evidence="1">Antitoxin</fullName>
    </submittedName>
</protein>
<sequence length="102" mass="12009">MAKIKLDKEEKDILDSYERGEWKSVKNLEEEIEKHRGYARQTLKKDKRVNIRISSMVLEELQTRAVEDGMPYQTLISSILHRFVTGRLIEKPKSNKSFENDA</sequence>
<dbReference type="EMBL" id="JACNJH010000125">
    <property type="protein sequence ID" value="MBC8361155.1"/>
    <property type="molecule type" value="Genomic_DNA"/>
</dbReference>
<evidence type="ECO:0000313" key="1">
    <source>
        <dbReference type="EMBL" id="MBC8361155.1"/>
    </source>
</evidence>
<proteinExistence type="predicted"/>
<name>A0A8J6NLM7_9BACT</name>
<accession>A0A8J6NLM7</accession>
<comment type="caution">
    <text evidence="1">The sequence shown here is derived from an EMBL/GenBank/DDBJ whole genome shotgun (WGS) entry which is preliminary data.</text>
</comment>
<gene>
    <name evidence="1" type="ORF">H8E23_07140</name>
</gene>
<evidence type="ECO:0000313" key="2">
    <source>
        <dbReference type="Proteomes" id="UP000603434"/>
    </source>
</evidence>